<dbReference type="Gene3D" id="1.10.10.10">
    <property type="entry name" value="Winged helix-like DNA-binding domain superfamily/Winged helix DNA-binding domain"/>
    <property type="match status" value="1"/>
</dbReference>
<evidence type="ECO:0000256" key="2">
    <source>
        <dbReference type="ARBA" id="ARBA00023125"/>
    </source>
</evidence>
<sequence>MAEQSMKILKKSAPIFAMLQDENRQQILLMLCAVDKLTVNQITEQLELSRPAVSHHLKLLLDAGLVTVTRAGTERYYTVHLNGAIDLLKQLTASLEADLNQREARY</sequence>
<dbReference type="CDD" id="cd00090">
    <property type="entry name" value="HTH_ARSR"/>
    <property type="match status" value="1"/>
</dbReference>
<dbReference type="NCBIfam" id="NF033788">
    <property type="entry name" value="HTH_metalloreg"/>
    <property type="match status" value="1"/>
</dbReference>
<evidence type="ECO:0000256" key="1">
    <source>
        <dbReference type="ARBA" id="ARBA00023015"/>
    </source>
</evidence>
<protein>
    <submittedName>
        <fullName evidence="5">Metalloregulator ArsR/SmtB family transcription factor</fullName>
    </submittedName>
    <submittedName>
        <fullName evidence="6">Transcriptional regulator</fullName>
    </submittedName>
</protein>
<evidence type="ECO:0000256" key="3">
    <source>
        <dbReference type="ARBA" id="ARBA00023163"/>
    </source>
</evidence>
<dbReference type="InterPro" id="IPR011991">
    <property type="entry name" value="ArsR-like_HTH"/>
</dbReference>
<dbReference type="GO" id="GO:0003700">
    <property type="term" value="F:DNA-binding transcription factor activity"/>
    <property type="evidence" value="ECO:0007669"/>
    <property type="project" value="InterPro"/>
</dbReference>
<dbReference type="PANTHER" id="PTHR33154:SF33">
    <property type="entry name" value="TRANSCRIPTIONAL REPRESSOR SDPR"/>
    <property type="match status" value="1"/>
</dbReference>
<reference evidence="5" key="2">
    <citation type="submission" date="2019-10" db="EMBL/GenBank/DDBJ databases">
        <title>Malate fermentation in French cider.</title>
        <authorList>
            <person name="Cousin F.J."/>
            <person name="Medina Fernandez S."/>
            <person name="Misery B."/>
            <person name="Laplace J.-M."/>
            <person name="Cretenet M."/>
        </authorList>
    </citation>
    <scope>NUCLEOTIDE SEQUENCE</scope>
    <source>
        <strain evidence="5">UCMA15901</strain>
    </source>
</reference>
<keyword evidence="7" id="KW-1185">Reference proteome</keyword>
<accession>A0A176TMR5</accession>
<keyword evidence="2" id="KW-0238">DNA-binding</keyword>
<dbReference type="Proteomes" id="UP000077280">
    <property type="component" value="Unassembled WGS sequence"/>
</dbReference>
<dbReference type="RefSeq" id="WP_057784378.1">
    <property type="nucleotide sequence ID" value="NZ_BJWE01000053.1"/>
</dbReference>
<dbReference type="GeneID" id="93383592"/>
<dbReference type="SMART" id="SM00418">
    <property type="entry name" value="HTH_ARSR"/>
    <property type="match status" value="1"/>
</dbReference>
<dbReference type="InterPro" id="IPR036388">
    <property type="entry name" value="WH-like_DNA-bd_sf"/>
</dbReference>
<dbReference type="PROSITE" id="PS50987">
    <property type="entry name" value="HTH_ARSR_2"/>
    <property type="match status" value="1"/>
</dbReference>
<dbReference type="Proteomes" id="UP001275867">
    <property type="component" value="Unassembled WGS sequence"/>
</dbReference>
<proteinExistence type="predicted"/>
<evidence type="ECO:0000313" key="5">
    <source>
        <dbReference type="EMBL" id="MDV7694819.1"/>
    </source>
</evidence>
<keyword evidence="1" id="KW-0805">Transcription regulation</keyword>
<evidence type="ECO:0000313" key="6">
    <source>
        <dbReference type="EMBL" id="OAD65009.1"/>
    </source>
</evidence>
<evidence type="ECO:0000313" key="7">
    <source>
        <dbReference type="Proteomes" id="UP000077280"/>
    </source>
</evidence>
<name>A0A176TMR5_9LACO</name>
<dbReference type="GO" id="GO:0003677">
    <property type="term" value="F:DNA binding"/>
    <property type="evidence" value="ECO:0007669"/>
    <property type="project" value="UniProtKB-KW"/>
</dbReference>
<dbReference type="OrthoDB" id="9798835at2"/>
<gene>
    <name evidence="6" type="ORF">A7K95_00130</name>
    <name evidence="5" type="ORF">GA842_08065</name>
</gene>
<dbReference type="PRINTS" id="PR00778">
    <property type="entry name" value="HTHARSR"/>
</dbReference>
<reference evidence="6 7" key="1">
    <citation type="submission" date="2016-05" db="EMBL/GenBank/DDBJ databases">
        <title>Draft genome sequence of Pediococcus parvulus 2.6, a probiotic beta-glucan producer strain.</title>
        <authorList>
            <person name="Mohedano M.L."/>
            <person name="Perez-Ramos A."/>
            <person name="Duenas M.T."/>
            <person name="Lamontanara A."/>
            <person name="Orru L."/>
            <person name="Spano G."/>
            <person name="Capozzi V."/>
            <person name="Lopez P."/>
        </authorList>
    </citation>
    <scope>NUCLEOTIDE SEQUENCE [LARGE SCALE GENOMIC DNA]</scope>
    <source>
        <strain evidence="6 7">2.6</strain>
    </source>
</reference>
<feature type="domain" description="HTH arsR-type" evidence="4">
    <location>
        <begin position="4"/>
        <end position="99"/>
    </location>
</feature>
<dbReference type="PANTHER" id="PTHR33154">
    <property type="entry name" value="TRANSCRIPTIONAL REGULATOR, ARSR FAMILY"/>
    <property type="match status" value="1"/>
</dbReference>
<dbReference type="AlphaFoldDB" id="A0A176TMR5"/>
<dbReference type="EMBL" id="LXND01000001">
    <property type="protein sequence ID" value="OAD65009.1"/>
    <property type="molecule type" value="Genomic_DNA"/>
</dbReference>
<evidence type="ECO:0000313" key="8">
    <source>
        <dbReference type="Proteomes" id="UP001275867"/>
    </source>
</evidence>
<dbReference type="Pfam" id="PF01022">
    <property type="entry name" value="HTH_5"/>
    <property type="match status" value="1"/>
</dbReference>
<comment type="caution">
    <text evidence="5">The sequence shown here is derived from an EMBL/GenBank/DDBJ whole genome shotgun (WGS) entry which is preliminary data.</text>
</comment>
<dbReference type="EMBL" id="WERX01000026">
    <property type="protein sequence ID" value="MDV7694819.1"/>
    <property type="molecule type" value="Genomic_DNA"/>
</dbReference>
<organism evidence="5 8">
    <name type="scientific">Pediococcus parvulus</name>
    <dbReference type="NCBI Taxonomy" id="54062"/>
    <lineage>
        <taxon>Bacteria</taxon>
        <taxon>Bacillati</taxon>
        <taxon>Bacillota</taxon>
        <taxon>Bacilli</taxon>
        <taxon>Lactobacillales</taxon>
        <taxon>Lactobacillaceae</taxon>
        <taxon>Pediococcus</taxon>
    </lineage>
</organism>
<keyword evidence="3" id="KW-0804">Transcription</keyword>
<dbReference type="SUPFAM" id="SSF46785">
    <property type="entry name" value="Winged helix' DNA-binding domain"/>
    <property type="match status" value="1"/>
</dbReference>
<dbReference type="InterPro" id="IPR036390">
    <property type="entry name" value="WH_DNA-bd_sf"/>
</dbReference>
<dbReference type="InterPro" id="IPR001845">
    <property type="entry name" value="HTH_ArsR_DNA-bd_dom"/>
</dbReference>
<dbReference type="InterPro" id="IPR051081">
    <property type="entry name" value="HTH_MetalResp_TranReg"/>
</dbReference>
<evidence type="ECO:0000259" key="4">
    <source>
        <dbReference type="PROSITE" id="PS50987"/>
    </source>
</evidence>